<accession>A0A3N4J132</accession>
<organism evidence="2 3">
    <name type="scientific">Choiromyces venosus 120613-1</name>
    <dbReference type="NCBI Taxonomy" id="1336337"/>
    <lineage>
        <taxon>Eukaryota</taxon>
        <taxon>Fungi</taxon>
        <taxon>Dikarya</taxon>
        <taxon>Ascomycota</taxon>
        <taxon>Pezizomycotina</taxon>
        <taxon>Pezizomycetes</taxon>
        <taxon>Pezizales</taxon>
        <taxon>Tuberaceae</taxon>
        <taxon>Choiromyces</taxon>
    </lineage>
</organism>
<evidence type="ECO:0000313" key="3">
    <source>
        <dbReference type="Proteomes" id="UP000276215"/>
    </source>
</evidence>
<reference evidence="2 3" key="1">
    <citation type="journal article" date="2018" name="Nat. Ecol. Evol.">
        <title>Pezizomycetes genomes reveal the molecular basis of ectomycorrhizal truffle lifestyle.</title>
        <authorList>
            <person name="Murat C."/>
            <person name="Payen T."/>
            <person name="Noel B."/>
            <person name="Kuo A."/>
            <person name="Morin E."/>
            <person name="Chen J."/>
            <person name="Kohler A."/>
            <person name="Krizsan K."/>
            <person name="Balestrini R."/>
            <person name="Da Silva C."/>
            <person name="Montanini B."/>
            <person name="Hainaut M."/>
            <person name="Levati E."/>
            <person name="Barry K.W."/>
            <person name="Belfiori B."/>
            <person name="Cichocki N."/>
            <person name="Clum A."/>
            <person name="Dockter R.B."/>
            <person name="Fauchery L."/>
            <person name="Guy J."/>
            <person name="Iotti M."/>
            <person name="Le Tacon F."/>
            <person name="Lindquist E.A."/>
            <person name="Lipzen A."/>
            <person name="Malagnac F."/>
            <person name="Mello A."/>
            <person name="Molinier V."/>
            <person name="Miyauchi S."/>
            <person name="Poulain J."/>
            <person name="Riccioni C."/>
            <person name="Rubini A."/>
            <person name="Sitrit Y."/>
            <person name="Splivallo R."/>
            <person name="Traeger S."/>
            <person name="Wang M."/>
            <person name="Zifcakova L."/>
            <person name="Wipf D."/>
            <person name="Zambonelli A."/>
            <person name="Paolocci F."/>
            <person name="Nowrousian M."/>
            <person name="Ottonello S."/>
            <person name="Baldrian P."/>
            <person name="Spatafora J.W."/>
            <person name="Henrissat B."/>
            <person name="Nagy L.G."/>
            <person name="Aury J.M."/>
            <person name="Wincker P."/>
            <person name="Grigoriev I.V."/>
            <person name="Bonfante P."/>
            <person name="Martin F.M."/>
        </authorList>
    </citation>
    <scope>NUCLEOTIDE SEQUENCE [LARGE SCALE GENOMIC DNA]</scope>
    <source>
        <strain evidence="2 3">120613-1</strain>
    </source>
</reference>
<protein>
    <submittedName>
        <fullName evidence="2">Uncharacterized protein</fullName>
    </submittedName>
</protein>
<dbReference type="EMBL" id="ML120509">
    <property type="protein sequence ID" value="RPA90937.1"/>
    <property type="molecule type" value="Genomic_DNA"/>
</dbReference>
<proteinExistence type="predicted"/>
<evidence type="ECO:0000256" key="1">
    <source>
        <dbReference type="SAM" id="MobiDB-lite"/>
    </source>
</evidence>
<evidence type="ECO:0000313" key="2">
    <source>
        <dbReference type="EMBL" id="RPA90937.1"/>
    </source>
</evidence>
<sequence length="151" mass="17933">MSISIPTSSGHHDEMSTSSDHPPLPTSGEPTLRHLDTKINTLQRDLDSKVNSLDTRLTGLQNILHQRDDAQRRREDEHREFEAWVHLRDDEQRRREEEHREFEGWVCRRNIEHRNFEAEVRGEFTGLRSEITWLSSRLESVLNYLEQRPPN</sequence>
<feature type="region of interest" description="Disordered" evidence="1">
    <location>
        <begin position="1"/>
        <end position="32"/>
    </location>
</feature>
<name>A0A3N4J132_9PEZI</name>
<gene>
    <name evidence="2" type="ORF">L873DRAFT_357930</name>
</gene>
<keyword evidence="3" id="KW-1185">Reference proteome</keyword>
<dbReference type="Proteomes" id="UP000276215">
    <property type="component" value="Unassembled WGS sequence"/>
</dbReference>
<dbReference type="AlphaFoldDB" id="A0A3N4J132"/>